<evidence type="ECO:0000313" key="9">
    <source>
        <dbReference type="Proteomes" id="UP001437256"/>
    </source>
</evidence>
<reference evidence="8 9" key="1">
    <citation type="submission" date="2024-05" db="EMBL/GenBank/DDBJ databases">
        <title>A draft genome resource for the thread blight pathogen Marasmius tenuissimus strain MS-2.</title>
        <authorList>
            <person name="Yulfo-Soto G.E."/>
            <person name="Baruah I.K."/>
            <person name="Amoako-Attah I."/>
            <person name="Bukari Y."/>
            <person name="Meinhardt L.W."/>
            <person name="Bailey B.A."/>
            <person name="Cohen S.P."/>
        </authorList>
    </citation>
    <scope>NUCLEOTIDE SEQUENCE [LARGE SCALE GENOMIC DNA]</scope>
    <source>
        <strain evidence="8 9">MS-2</strain>
    </source>
</reference>
<evidence type="ECO:0000256" key="6">
    <source>
        <dbReference type="SAM" id="MobiDB-lite"/>
    </source>
</evidence>
<protein>
    <recommendedName>
        <fullName evidence="7">MADS-box domain-containing protein</fullName>
    </recommendedName>
</protein>
<feature type="region of interest" description="Disordered" evidence="6">
    <location>
        <begin position="85"/>
        <end position="281"/>
    </location>
</feature>
<feature type="compositionally biased region" description="Basic and acidic residues" evidence="6">
    <location>
        <begin position="85"/>
        <end position="107"/>
    </location>
</feature>
<name>A0ABR3AEC6_9AGAR</name>
<dbReference type="InterPro" id="IPR036879">
    <property type="entry name" value="TF_MADSbox_sf"/>
</dbReference>
<dbReference type="EMBL" id="JBBXMP010000003">
    <property type="protein sequence ID" value="KAL0071319.1"/>
    <property type="molecule type" value="Genomic_DNA"/>
</dbReference>
<feature type="domain" description="MADS-box" evidence="7">
    <location>
        <begin position="1"/>
        <end position="51"/>
    </location>
</feature>
<feature type="compositionally biased region" description="Acidic residues" evidence="6">
    <location>
        <begin position="108"/>
        <end position="132"/>
    </location>
</feature>
<evidence type="ECO:0000256" key="2">
    <source>
        <dbReference type="ARBA" id="ARBA00023015"/>
    </source>
</evidence>
<dbReference type="PANTHER" id="PTHR11945:SF534">
    <property type="entry name" value="MYOCYTE-SPECIFIC ENHANCER FACTOR 2"/>
    <property type="match status" value="1"/>
</dbReference>
<dbReference type="SUPFAM" id="SSF55455">
    <property type="entry name" value="SRF-like"/>
    <property type="match status" value="1"/>
</dbReference>
<dbReference type="Pfam" id="PF00319">
    <property type="entry name" value="SRF-TF"/>
    <property type="match status" value="1"/>
</dbReference>
<keyword evidence="5" id="KW-0539">Nucleus</keyword>
<sequence>MGRRKIDITPITHERNRSVTFLKRKTGLFKKAYELGVLCSVDIAVIIFDTKPAQSNQGRPQVKLWEYSSSSNGKETVKRYLKFSGDRDLKGPGDFGDAKAKGGKGDAADDDKDNDDEEDEGDDEGEDEEEAEEQLRATKRRKSTNASSAASTSRRHSQSSKSANKVHSSKHRSSSHRSNSKRSKNRKRSPTPASSLSEVATPTNTSSDDSRPGTPPPIALPPPVTMSRGLTGQPDPVYGMNYIPTPPSPAPSYSGSSYNNGGGSSSYPGPSYPPYPGSGSYRSASEIDVKAYRQMLLDQQHPYRHSAQTQADGSSPNFEDLLSIFERENPAGPSQGHPYSYPYPPQLHTPHPSYPPFPQVQQRHPHPFALNMNLLQDREKESDNLAAVWPGSQPRPLNGPTPASTSWLDHLSAAPRSFGEDRFERYERRGNFIEEDLLAGAFGTGISRSGRDSVGSGGADSGFKRKREEDS</sequence>
<feature type="region of interest" description="Disordered" evidence="6">
    <location>
        <begin position="381"/>
        <end position="405"/>
    </location>
</feature>
<feature type="compositionally biased region" description="Basic and acidic residues" evidence="6">
    <location>
        <begin position="462"/>
        <end position="471"/>
    </location>
</feature>
<gene>
    <name evidence="8" type="ORF">AAF712_001175</name>
</gene>
<feature type="compositionally biased region" description="Polar residues" evidence="6">
    <location>
        <begin position="306"/>
        <end position="317"/>
    </location>
</feature>
<keyword evidence="3" id="KW-0238">DNA-binding</keyword>
<feature type="compositionally biased region" description="Polar residues" evidence="6">
    <location>
        <begin position="191"/>
        <end position="207"/>
    </location>
</feature>
<dbReference type="SMART" id="SM00432">
    <property type="entry name" value="MADS"/>
    <property type="match status" value="1"/>
</dbReference>
<dbReference type="PROSITE" id="PS50066">
    <property type="entry name" value="MADS_BOX_2"/>
    <property type="match status" value="1"/>
</dbReference>
<comment type="subcellular location">
    <subcellularLocation>
        <location evidence="1">Nucleus</location>
    </subcellularLocation>
</comment>
<evidence type="ECO:0000256" key="1">
    <source>
        <dbReference type="ARBA" id="ARBA00004123"/>
    </source>
</evidence>
<comment type="caution">
    <text evidence="8">The sequence shown here is derived from an EMBL/GenBank/DDBJ whole genome shotgun (WGS) entry which is preliminary data.</text>
</comment>
<dbReference type="Gene3D" id="3.40.1810.10">
    <property type="entry name" value="Transcription factor, MADS-box"/>
    <property type="match status" value="1"/>
</dbReference>
<evidence type="ECO:0000256" key="5">
    <source>
        <dbReference type="ARBA" id="ARBA00023242"/>
    </source>
</evidence>
<proteinExistence type="predicted"/>
<feature type="region of interest" description="Disordered" evidence="6">
    <location>
        <begin position="298"/>
        <end position="364"/>
    </location>
</feature>
<keyword evidence="4" id="KW-0804">Transcription</keyword>
<accession>A0ABR3AEC6</accession>
<keyword evidence="2" id="KW-0805">Transcription regulation</keyword>
<feature type="region of interest" description="Disordered" evidence="6">
    <location>
        <begin position="443"/>
        <end position="471"/>
    </location>
</feature>
<evidence type="ECO:0000256" key="4">
    <source>
        <dbReference type="ARBA" id="ARBA00023163"/>
    </source>
</evidence>
<feature type="compositionally biased region" description="Basic residues" evidence="6">
    <location>
        <begin position="167"/>
        <end position="189"/>
    </location>
</feature>
<organism evidence="8 9">
    <name type="scientific">Marasmius tenuissimus</name>
    <dbReference type="NCBI Taxonomy" id="585030"/>
    <lineage>
        <taxon>Eukaryota</taxon>
        <taxon>Fungi</taxon>
        <taxon>Dikarya</taxon>
        <taxon>Basidiomycota</taxon>
        <taxon>Agaricomycotina</taxon>
        <taxon>Agaricomycetes</taxon>
        <taxon>Agaricomycetidae</taxon>
        <taxon>Agaricales</taxon>
        <taxon>Marasmiineae</taxon>
        <taxon>Marasmiaceae</taxon>
        <taxon>Marasmius</taxon>
    </lineage>
</organism>
<dbReference type="PRINTS" id="PR00404">
    <property type="entry name" value="MADSDOMAIN"/>
</dbReference>
<evidence type="ECO:0000313" key="8">
    <source>
        <dbReference type="EMBL" id="KAL0071319.1"/>
    </source>
</evidence>
<evidence type="ECO:0000259" key="7">
    <source>
        <dbReference type="PROSITE" id="PS50066"/>
    </source>
</evidence>
<dbReference type="PANTHER" id="PTHR11945">
    <property type="entry name" value="MADS BOX PROTEIN"/>
    <property type="match status" value="1"/>
</dbReference>
<dbReference type="Proteomes" id="UP001437256">
    <property type="component" value="Unassembled WGS sequence"/>
</dbReference>
<keyword evidence="9" id="KW-1185">Reference proteome</keyword>
<dbReference type="InterPro" id="IPR002100">
    <property type="entry name" value="TF_MADSbox"/>
</dbReference>
<evidence type="ECO:0000256" key="3">
    <source>
        <dbReference type="ARBA" id="ARBA00023125"/>
    </source>
</evidence>
<feature type="compositionally biased region" description="Pro residues" evidence="6">
    <location>
        <begin position="213"/>
        <end position="224"/>
    </location>
</feature>
<feature type="compositionally biased region" description="Pro residues" evidence="6">
    <location>
        <begin position="341"/>
        <end position="358"/>
    </location>
</feature>
<feature type="compositionally biased region" description="Low complexity" evidence="6">
    <location>
        <begin position="251"/>
        <end position="269"/>
    </location>
</feature>